<name>A0A1H3KWK0_9FIRM</name>
<feature type="domain" description="ABC3 transporter permease C-terminal" evidence="7">
    <location>
        <begin position="274"/>
        <end position="374"/>
    </location>
</feature>
<evidence type="ECO:0000256" key="1">
    <source>
        <dbReference type="ARBA" id="ARBA00004651"/>
    </source>
</evidence>
<feature type="transmembrane region" description="Helical" evidence="6">
    <location>
        <begin position="309"/>
        <end position="333"/>
    </location>
</feature>
<dbReference type="RefSeq" id="WP_074718284.1">
    <property type="nucleotide sequence ID" value="NZ_FNPG01000022.1"/>
</dbReference>
<keyword evidence="2" id="KW-1003">Cell membrane</keyword>
<dbReference type="EMBL" id="FNPG01000022">
    <property type="protein sequence ID" value="SDY56108.1"/>
    <property type="molecule type" value="Genomic_DNA"/>
</dbReference>
<organism evidence="8 9">
    <name type="scientific">Lachnobacterium bovis DSM 14045</name>
    <dbReference type="NCBI Taxonomy" id="1122142"/>
    <lineage>
        <taxon>Bacteria</taxon>
        <taxon>Bacillati</taxon>
        <taxon>Bacillota</taxon>
        <taxon>Clostridia</taxon>
        <taxon>Lachnospirales</taxon>
        <taxon>Lachnospiraceae</taxon>
        <taxon>Lachnobacterium</taxon>
    </lineage>
</organism>
<evidence type="ECO:0000256" key="4">
    <source>
        <dbReference type="ARBA" id="ARBA00022989"/>
    </source>
</evidence>
<dbReference type="Proteomes" id="UP000183918">
    <property type="component" value="Unassembled WGS sequence"/>
</dbReference>
<sequence>MNWVKVFREYNLKQLKSSLLLHICVVISVLLAVATAISIPRVTNSIESSYQKKAVKINGADVTIQTSGENFKLCEYLNSKGKGIKSYTVGKAQNGSIKRSQKGSKAFYTDVISVADSRTNTGEGADERVNESTDEKKNIVTVSGFDNLKENEIIISSYLAEKLNLSKNDTIKLLDKKKKIVDIEDLPYGASSQGKQLGYVKANIELTNPYAYIYYINLDNPDKADKFLSKLKSELKNDMSQDTTYSTAKSVVKENNKKQENSLVIVSLANTTCFIFTLFTTLSCGYMLLSKRKKDHAIMQLNGIRKKIIRNALFFELLFPILIGCVLGGIFSTTLEKLLLAINGLGSIKSQSIFSPLTFMGVVFFFAVYVVYVRILTLSIIKSNPYYVIKEIPEQRTIPLVRYVVFTLITFFVYAIYVGTDSVFVSSIILIFVLLVCLLVCFALVKLICAFKNISKTTLYVFKKLSKRAVAYALVMLAFVFMNVFMMLGYNLPKELSNSYNSQLKKDLPFNYIAMVKMSDKDDQTSLEEQIEHFSKIRIRNGIMCKFEKNKLKTDVTVGAVKNADYYYKYSLKKGQQIDKLKKNEIVISDVFAEKNKLKLNDTLDLTLSLGENVQGNGSKNRQAIIKVKVAGIYVCQNINPNLILCNEKNTNLNVENQIIAASDYYQYLLKRKSVSSIKNVENTLFIGVNNIVDAMLGLLDGYVNMLKILGLICIFVALIFSINVFMIFTKNDEKEQIIVRAIGMKKKFLQQACILETIVYVVITFLLSFGLYTSIEGLLSVALFKQAGKVSIVNALIILCSTLCITFSTFAIKMRFINRHSNDFMRLKEDA</sequence>
<protein>
    <submittedName>
        <fullName evidence="8">ABC-type transport system, involved in lipoprotein release, permease component</fullName>
    </submittedName>
</protein>
<feature type="transmembrane region" description="Helical" evidence="6">
    <location>
        <begin position="400"/>
        <end position="417"/>
    </location>
</feature>
<feature type="domain" description="ABC3 transporter permease C-terminal" evidence="7">
    <location>
        <begin position="709"/>
        <end position="813"/>
    </location>
</feature>
<feature type="transmembrane region" description="Helical" evidence="6">
    <location>
        <begin position="469"/>
        <end position="490"/>
    </location>
</feature>
<dbReference type="PANTHER" id="PTHR30287">
    <property type="entry name" value="MEMBRANE COMPONENT OF PREDICTED ABC SUPERFAMILY METABOLITE UPTAKE TRANSPORTER"/>
    <property type="match status" value="1"/>
</dbReference>
<comment type="subcellular location">
    <subcellularLocation>
        <location evidence="1">Cell membrane</location>
        <topology evidence="1">Multi-pass membrane protein</topology>
    </subcellularLocation>
</comment>
<dbReference type="GO" id="GO:0005886">
    <property type="term" value="C:plasma membrane"/>
    <property type="evidence" value="ECO:0007669"/>
    <property type="project" value="UniProtKB-SubCell"/>
</dbReference>
<evidence type="ECO:0000256" key="6">
    <source>
        <dbReference type="SAM" id="Phobius"/>
    </source>
</evidence>
<dbReference type="Pfam" id="PF02687">
    <property type="entry name" value="FtsX"/>
    <property type="match status" value="2"/>
</dbReference>
<feature type="transmembrane region" description="Helical" evidence="6">
    <location>
        <begin position="793"/>
        <end position="813"/>
    </location>
</feature>
<evidence type="ECO:0000313" key="8">
    <source>
        <dbReference type="EMBL" id="SDY56108.1"/>
    </source>
</evidence>
<feature type="transmembrane region" description="Helical" evidence="6">
    <location>
        <begin position="423"/>
        <end position="448"/>
    </location>
</feature>
<feature type="transmembrane region" description="Helical" evidence="6">
    <location>
        <begin position="709"/>
        <end position="729"/>
    </location>
</feature>
<keyword evidence="5 6" id="KW-0472">Membrane</keyword>
<evidence type="ECO:0000256" key="2">
    <source>
        <dbReference type="ARBA" id="ARBA00022475"/>
    </source>
</evidence>
<feature type="transmembrane region" description="Helical" evidence="6">
    <location>
        <begin position="353"/>
        <end position="372"/>
    </location>
</feature>
<evidence type="ECO:0000259" key="7">
    <source>
        <dbReference type="Pfam" id="PF02687"/>
    </source>
</evidence>
<dbReference type="AlphaFoldDB" id="A0A1H3KWK0"/>
<reference evidence="8 9" key="1">
    <citation type="submission" date="2016-10" db="EMBL/GenBank/DDBJ databases">
        <authorList>
            <person name="de Groot N.N."/>
        </authorList>
    </citation>
    <scope>NUCLEOTIDE SEQUENCE [LARGE SCALE GENOMIC DNA]</scope>
    <source>
        <strain evidence="8 9">DSM 14045</strain>
    </source>
</reference>
<keyword evidence="9" id="KW-1185">Reference proteome</keyword>
<dbReference type="STRING" id="1122142.SAMN02910414_01833"/>
<dbReference type="InterPro" id="IPR038766">
    <property type="entry name" value="Membrane_comp_ABC_pdt"/>
</dbReference>
<feature type="transmembrane region" description="Helical" evidence="6">
    <location>
        <begin position="263"/>
        <end position="289"/>
    </location>
</feature>
<proteinExistence type="predicted"/>
<evidence type="ECO:0000313" key="9">
    <source>
        <dbReference type="Proteomes" id="UP000183918"/>
    </source>
</evidence>
<gene>
    <name evidence="8" type="ORF">SAMN02910414_01833</name>
</gene>
<keyword evidence="4 6" id="KW-1133">Transmembrane helix</keyword>
<dbReference type="InterPro" id="IPR003838">
    <property type="entry name" value="ABC3_permease_C"/>
</dbReference>
<dbReference type="OrthoDB" id="1884346at2"/>
<keyword evidence="3 6" id="KW-0812">Transmembrane</keyword>
<evidence type="ECO:0000256" key="3">
    <source>
        <dbReference type="ARBA" id="ARBA00022692"/>
    </source>
</evidence>
<keyword evidence="8" id="KW-0449">Lipoprotein</keyword>
<feature type="transmembrane region" description="Helical" evidence="6">
    <location>
        <begin position="749"/>
        <end position="773"/>
    </location>
</feature>
<evidence type="ECO:0000256" key="5">
    <source>
        <dbReference type="ARBA" id="ARBA00023136"/>
    </source>
</evidence>
<dbReference type="PANTHER" id="PTHR30287:SF2">
    <property type="entry name" value="BLL1001 PROTEIN"/>
    <property type="match status" value="1"/>
</dbReference>
<accession>A0A1H3KWK0</accession>